<dbReference type="RefSeq" id="WP_069445597.1">
    <property type="nucleotide sequence ID" value="NZ_LPWE01000014.1"/>
</dbReference>
<accession>A0A1E3VJ45</accession>
<reference evidence="2 3" key="1">
    <citation type="journal article" date="2016" name="Environ. Microbiol.">
        <title>New Methyloceanibacter diversity from North Sea sediments includes methanotroph containing solely the soluble methane monooxygenase.</title>
        <authorList>
            <person name="Vekeman B."/>
            <person name="Kerckhof F.M."/>
            <person name="Cremers G."/>
            <person name="de Vos P."/>
            <person name="Vandamme P."/>
            <person name="Boon N."/>
            <person name="Op den Camp H.J."/>
            <person name="Heylen K."/>
        </authorList>
    </citation>
    <scope>NUCLEOTIDE SEQUENCE [LARGE SCALE GENOMIC DNA]</scope>
    <source>
        <strain evidence="2 3">R-67176</strain>
    </source>
</reference>
<dbReference type="STRING" id="1774970.AUC70_11765"/>
<evidence type="ECO:0000313" key="3">
    <source>
        <dbReference type="Proteomes" id="UP000094172"/>
    </source>
</evidence>
<organism evidence="2 3">
    <name type="scientific">Methyloceanibacter stevinii</name>
    <dbReference type="NCBI Taxonomy" id="1774970"/>
    <lineage>
        <taxon>Bacteria</taxon>
        <taxon>Pseudomonadati</taxon>
        <taxon>Pseudomonadota</taxon>
        <taxon>Alphaproteobacteria</taxon>
        <taxon>Hyphomicrobiales</taxon>
        <taxon>Hyphomicrobiaceae</taxon>
        <taxon>Methyloceanibacter</taxon>
    </lineage>
</organism>
<dbReference type="Pfam" id="PF04233">
    <property type="entry name" value="Phage_Mu_F"/>
    <property type="match status" value="1"/>
</dbReference>
<feature type="domain" description="Phage head morphogenesis" evidence="1">
    <location>
        <begin position="17"/>
        <end position="132"/>
    </location>
</feature>
<gene>
    <name evidence="2" type="ORF">AUC70_11765</name>
</gene>
<keyword evidence="3" id="KW-1185">Reference proteome</keyword>
<proteinExistence type="predicted"/>
<dbReference type="Proteomes" id="UP000094172">
    <property type="component" value="Unassembled WGS sequence"/>
</dbReference>
<sequence>MAEGAARKAADDMRRDLLEAVRQAMAEGRSLESFRDDYLRIIERYGWMAPGDNPGWHAELVYRVQTANAHAAGRWAQIQRVKTLRPYLRYVTAGDHKVRHTHREWHGIVLPVDHRFWLTHYTPNGFGCRCYVQSVGPRDLKRYGWTITPDDDPALTIPPDKGWEGNVGIAWERLRAA</sequence>
<protein>
    <recommendedName>
        <fullName evidence="1">Phage head morphogenesis domain-containing protein</fullName>
    </recommendedName>
</protein>
<dbReference type="NCBIfam" id="TIGR01641">
    <property type="entry name" value="phageSPP1_gp7"/>
    <property type="match status" value="1"/>
</dbReference>
<comment type="caution">
    <text evidence="2">The sequence shown here is derived from an EMBL/GenBank/DDBJ whole genome shotgun (WGS) entry which is preliminary data.</text>
</comment>
<dbReference type="AlphaFoldDB" id="A0A1E3VJ45"/>
<name>A0A1E3VJ45_9HYPH</name>
<evidence type="ECO:0000259" key="1">
    <source>
        <dbReference type="Pfam" id="PF04233"/>
    </source>
</evidence>
<dbReference type="EMBL" id="LPWE01000014">
    <property type="protein sequence ID" value="ODR93534.1"/>
    <property type="molecule type" value="Genomic_DNA"/>
</dbReference>
<dbReference type="InterPro" id="IPR006528">
    <property type="entry name" value="Phage_head_morphogenesis_dom"/>
</dbReference>
<evidence type="ECO:0000313" key="2">
    <source>
        <dbReference type="EMBL" id="ODR93534.1"/>
    </source>
</evidence>